<gene>
    <name evidence="4" type="ORF">VaNZ11_001121</name>
</gene>
<organism evidence="4 5">
    <name type="scientific">Volvox africanus</name>
    <dbReference type="NCBI Taxonomy" id="51714"/>
    <lineage>
        <taxon>Eukaryota</taxon>
        <taxon>Viridiplantae</taxon>
        <taxon>Chlorophyta</taxon>
        <taxon>core chlorophytes</taxon>
        <taxon>Chlorophyceae</taxon>
        <taxon>CS clade</taxon>
        <taxon>Chlamydomonadales</taxon>
        <taxon>Volvocaceae</taxon>
        <taxon>Volvox</taxon>
    </lineage>
</organism>
<feature type="coiled-coil region" evidence="1">
    <location>
        <begin position="55"/>
        <end position="85"/>
    </location>
</feature>
<protein>
    <submittedName>
        <fullName evidence="4">Uncharacterized protein</fullName>
    </submittedName>
</protein>
<evidence type="ECO:0000256" key="1">
    <source>
        <dbReference type="SAM" id="Coils"/>
    </source>
</evidence>
<feature type="transmembrane region" description="Helical" evidence="3">
    <location>
        <begin position="24"/>
        <end position="49"/>
    </location>
</feature>
<comment type="caution">
    <text evidence="4">The sequence shown here is derived from an EMBL/GenBank/DDBJ whole genome shotgun (WGS) entry which is preliminary data.</text>
</comment>
<keyword evidence="5" id="KW-1185">Reference proteome</keyword>
<keyword evidence="3" id="KW-0812">Transmembrane</keyword>
<dbReference type="EMBL" id="BSDZ01000004">
    <property type="protein sequence ID" value="GLI59272.1"/>
    <property type="molecule type" value="Genomic_DNA"/>
</dbReference>
<reference evidence="4 5" key="1">
    <citation type="journal article" date="2023" name="IScience">
        <title>Expanded male sex-determining region conserved during the evolution of homothallism in the green alga Volvox.</title>
        <authorList>
            <person name="Yamamoto K."/>
            <person name="Matsuzaki R."/>
            <person name="Mahakham W."/>
            <person name="Heman W."/>
            <person name="Sekimoto H."/>
            <person name="Kawachi M."/>
            <person name="Minakuchi Y."/>
            <person name="Toyoda A."/>
            <person name="Nozaki H."/>
        </authorList>
    </citation>
    <scope>NUCLEOTIDE SEQUENCE [LARGE SCALE GENOMIC DNA]</scope>
    <source>
        <strain evidence="4 5">NIES-4468</strain>
    </source>
</reference>
<dbReference type="Proteomes" id="UP001165090">
    <property type="component" value="Unassembled WGS sequence"/>
</dbReference>
<accession>A0ABQ5RQG1</accession>
<keyword evidence="1" id="KW-0175">Coiled coil</keyword>
<evidence type="ECO:0000313" key="4">
    <source>
        <dbReference type="EMBL" id="GLI59272.1"/>
    </source>
</evidence>
<feature type="region of interest" description="Disordered" evidence="2">
    <location>
        <begin position="455"/>
        <end position="478"/>
    </location>
</feature>
<name>A0ABQ5RQG1_9CHLO</name>
<feature type="region of interest" description="Disordered" evidence="2">
    <location>
        <begin position="503"/>
        <end position="527"/>
    </location>
</feature>
<keyword evidence="3" id="KW-0472">Membrane</keyword>
<evidence type="ECO:0000313" key="5">
    <source>
        <dbReference type="Proteomes" id="UP001165090"/>
    </source>
</evidence>
<sequence length="576" mass="65096">MSSGGSDSSSVISTFISGDGGNTIQIIIALMASSVGFVVAVVNSIAAYFRDKRHMQELAAQERRFEAFKKELEDKQRRLVRFENVQELMKQYKKPLLQSAFDLQARLANQIKSNFLYQFARKGNVRDREYARLNMAYVISEFLGWLEVIRQEIVFIVGEGNQTSNLNLIIDAIKFQFTGETPVQGNGRPGDVATETNWQILQLYAGELRAIGEVMITERSYDDNHLGSNLSVIGYAEFVRRLTAEPPSASEELPTWNASKEKLQQDILSPLLSYIDRLMALDNESAPKYRMTILQVLLCKLIDVLDDAVPYEIGPEYNLENGEEPRYISRDFRLTPLVKYLSRAQLKWLAEQRFMEKMVEVHHNSWADWYNRVCELPEEDRDIYVRVAFPGFREDTHRDRASKPVTQYDREQKLGKDGFPGAFPPREPRIREAWWWAALSPDDHHRWYNEALRQGGRLPPNTHPHKPGSHQGVALGQNQTAPGRWSFGLLRNRGKNQPTTGAYVAVRPEPPPRPQQYSSGGGGAISNSAPMILTAPSAQHLRSTGVTNSPAESRVMTPLQVQVGSSTLRSSAGINS</sequence>
<keyword evidence="3" id="KW-1133">Transmembrane helix</keyword>
<evidence type="ECO:0000256" key="3">
    <source>
        <dbReference type="SAM" id="Phobius"/>
    </source>
</evidence>
<evidence type="ECO:0000256" key="2">
    <source>
        <dbReference type="SAM" id="MobiDB-lite"/>
    </source>
</evidence>
<proteinExistence type="predicted"/>